<dbReference type="GO" id="GO:0016763">
    <property type="term" value="F:pentosyltransferase activity"/>
    <property type="evidence" value="ECO:0007669"/>
    <property type="project" value="InterPro"/>
</dbReference>
<dbReference type="EMBL" id="UINC01035695">
    <property type="protein sequence ID" value="SVB28511.1"/>
    <property type="molecule type" value="Genomic_DNA"/>
</dbReference>
<accession>A0A382CSG3</accession>
<sequence>MAENQFEARRAILIGDVGDIRHQRNAAVLRNNSLNPIVTMEFYITQDGVICGLTEIMSLLEKVLPDTGCEVWALEEGEDILKQEVGLRITGPYGGFGLYEPSINGILSSCSGWATAARKCSQNSGEIPVFSRASKFVHPNISELLDYASIIGGCDHCSTNLGAKMSNSTTFDTMSESLSLLFGDTVLAAKAYDATLQADIQRIFSVGVLETSNNESLKIAENLKEKTRGVELVIDNYNTKVDFDIINELRIRLDNAGYKFVEIYISGNSINPDSISVIKDNNFPVQGIIVEKYIGLARSLPFRSEIKQIEGNNVARNGQIPGITDNLKLNKII</sequence>
<dbReference type="PANTHER" id="PTHR43202">
    <property type="entry name" value="NICOTINATE-NUCLEOTIDE PYROPHOSPHORYLASE"/>
    <property type="match status" value="1"/>
</dbReference>
<dbReference type="Pfam" id="PF02749">
    <property type="entry name" value="QRPTase_N"/>
    <property type="match status" value="1"/>
</dbReference>
<dbReference type="PANTHER" id="PTHR43202:SF1">
    <property type="entry name" value="NICOTINATE PHOSPHORIBOSYLTRANSFERASE"/>
    <property type="match status" value="1"/>
</dbReference>
<protein>
    <recommendedName>
        <fullName evidence="1">Quinolinate phosphoribosyl transferase N-terminal domain-containing protein</fullName>
    </recommendedName>
</protein>
<dbReference type="InterPro" id="IPR022412">
    <property type="entry name" value="Quinolinate_PRibosylTrfase_N"/>
</dbReference>
<dbReference type="InterPro" id="IPR053190">
    <property type="entry name" value="NAPRTase-like"/>
</dbReference>
<dbReference type="InterPro" id="IPR013785">
    <property type="entry name" value="Aldolase_TIM"/>
</dbReference>
<dbReference type="Gene3D" id="3.20.20.70">
    <property type="entry name" value="Aldolase class I"/>
    <property type="match status" value="1"/>
</dbReference>
<gene>
    <name evidence="2" type="ORF">METZ01_LOCUS181365</name>
</gene>
<dbReference type="SUPFAM" id="SSF54675">
    <property type="entry name" value="Nicotinate/Quinolinate PRTase N-terminal domain-like"/>
    <property type="match status" value="1"/>
</dbReference>
<evidence type="ECO:0000313" key="2">
    <source>
        <dbReference type="EMBL" id="SVB28511.1"/>
    </source>
</evidence>
<dbReference type="InterPro" id="IPR037128">
    <property type="entry name" value="Quinolinate_PRibosylTase_N_sf"/>
</dbReference>
<name>A0A382CSG3_9ZZZZ</name>
<reference evidence="2" key="1">
    <citation type="submission" date="2018-05" db="EMBL/GenBank/DDBJ databases">
        <authorList>
            <person name="Lanie J.A."/>
            <person name="Ng W.-L."/>
            <person name="Kazmierczak K.M."/>
            <person name="Andrzejewski T.M."/>
            <person name="Davidsen T.M."/>
            <person name="Wayne K.J."/>
            <person name="Tettelin H."/>
            <person name="Glass J.I."/>
            <person name="Rusch D."/>
            <person name="Podicherti R."/>
            <person name="Tsui H.-C.T."/>
            <person name="Winkler M.E."/>
        </authorList>
    </citation>
    <scope>NUCLEOTIDE SEQUENCE</scope>
</reference>
<dbReference type="SUPFAM" id="SSF51690">
    <property type="entry name" value="Nicotinate/Quinolinate PRTase C-terminal domain-like"/>
    <property type="match status" value="1"/>
</dbReference>
<dbReference type="InterPro" id="IPR036068">
    <property type="entry name" value="Nicotinate_pribotase-like_C"/>
</dbReference>
<dbReference type="AlphaFoldDB" id="A0A382CSG3"/>
<proteinExistence type="predicted"/>
<dbReference type="Gene3D" id="3.90.1170.20">
    <property type="entry name" value="Quinolinate phosphoribosyl transferase, N-terminal domain"/>
    <property type="match status" value="1"/>
</dbReference>
<dbReference type="GO" id="GO:0009435">
    <property type="term" value="P:NAD+ biosynthetic process"/>
    <property type="evidence" value="ECO:0007669"/>
    <property type="project" value="InterPro"/>
</dbReference>
<organism evidence="2">
    <name type="scientific">marine metagenome</name>
    <dbReference type="NCBI Taxonomy" id="408172"/>
    <lineage>
        <taxon>unclassified sequences</taxon>
        <taxon>metagenomes</taxon>
        <taxon>ecological metagenomes</taxon>
    </lineage>
</organism>
<evidence type="ECO:0000259" key="1">
    <source>
        <dbReference type="Pfam" id="PF02749"/>
    </source>
</evidence>
<feature type="domain" description="Quinolinate phosphoribosyl transferase N-terminal" evidence="1">
    <location>
        <begin position="35"/>
        <end position="111"/>
    </location>
</feature>